<reference evidence="5" key="1">
    <citation type="submission" date="2020-12" db="EMBL/GenBank/DDBJ databases">
        <title>Sedimentitalea sp. nov., isolated from sand in Incheon.</title>
        <authorList>
            <person name="Kim W."/>
        </authorList>
    </citation>
    <scope>NUCLEOTIDE SEQUENCE</scope>
    <source>
        <strain evidence="5">CAU 1593</strain>
    </source>
</reference>
<organism evidence="5 6">
    <name type="scientific">Sedimentitalea arenosa</name>
    <dbReference type="NCBI Taxonomy" id="2798803"/>
    <lineage>
        <taxon>Bacteria</taxon>
        <taxon>Pseudomonadati</taxon>
        <taxon>Pseudomonadota</taxon>
        <taxon>Alphaproteobacteria</taxon>
        <taxon>Rhodobacterales</taxon>
        <taxon>Paracoccaceae</taxon>
        <taxon>Sedimentitalea</taxon>
    </lineage>
</organism>
<dbReference type="CDD" id="cd19607">
    <property type="entry name" value="GTA_TIM-barrel-like"/>
    <property type="match status" value="1"/>
</dbReference>
<gene>
    <name evidence="5" type="ORF">JF290_19015</name>
</gene>
<evidence type="ECO:0000313" key="5">
    <source>
        <dbReference type="EMBL" id="MBJ6373616.1"/>
    </source>
</evidence>
<dbReference type="Pfam" id="PF13550">
    <property type="entry name" value="Phage-tail_3"/>
    <property type="match status" value="1"/>
</dbReference>
<sequence>MATVVLSAAGAALGGSIGGTVAGLSTAVIGRAVGATFGQVIDQRLLGQGAEAVETGKVDRFRLTQTGEGNPIAQVFGRSRVGGQVIWASDFREESTTSGGGKGGSSSPTTTTYSYSVSLAVAICEGEISTVGRVWADGEEIARRDLNMQIYTGSQEQLPDPTIEAIEGRGQVPAYRGTAYVVLEDLALERFGNRVPQFSFEVVRTEQRDSSTFSEDLPQLIKGVALVPGTGEYALATTPVHYSKGPGSNWAANTNSPMGRTDFLASLAQLREELPNCSAASLVVSWFGSDLRCDRCTIKPKVERSEFDGGNMPWSVAGVSRSAAQTVPRKNGQPVYGGTTADAAVVEAIRHMRASGQRVMFYPFILMDQLADNRLQDPWTGSDSQPALPWRGRITLSSAPPRADSADGSEMADDQVRSFFGEAKASDFQILDGSVRYDGPAEWGMRRFILHYAALCAAAGGVSSFCIGSEMRGLTQIRGATGFPAVDALKELAAEARALLGPKTKIGYAADWSEYFGYQPQDGSGDRYFHLDPLWSDANIDFIGIDNYMPLSDWRDEDKHADAEWKSVYSPDYLRANIEGGEGFDWFYESLEAASAQVRVPIEDLEHNEPWIWRYKDLRNWWSNEHHERISGVRQATATGWVPHSKPIWFTELGCAALDKATNQPNKFLDPKSSESSLPKFSNGLRDDLIQRHYLQAMLGYWSDDANNPASDLYEGRMIDMQNAYVWAWDTRPFPRFPNNLGLWEDGKNYARGHWLNGRVGSRSLASVVEEICLKSDLKQIDTSRLFGVVRGYTVDQVTDARSALQPLMLRFAFDAIERDGVLKFVSRDGTNVQTIDSNELAECADIEGLVQFKRDANAEVAGRVRVRFLQSEGDHDIVSEEAVLPDTSTHSVTTNDLALSMTRAEGRQVAERWLAESRVSRDSASFALPPSKIGIGAGDIVRFSNSENQPEALFRVDRIELGELQIAEAVRIESEVYLPSEMATDVPSVKAFVPPTPVFPLFLDLPLMTGDEKPHAPHLAITAQPWPGAVAVYASEADENYRMSEIVPRRSVVGQTESILARATPGLWDESVGVQVKLLSGGLESRSADSVLSGANLAAIGDGSSQNWELVQFRTAELIEKDTYLLRSLLRGQLGTDAAMKDVWPKGSWFVLLDDAPQQIGLNSVQRRRARHYRIGPAQSRYDDPSFQHLVETFDGVGLRPYSPCHIECKEAGSGDLVFEWIRRTRINGDSWDLVDVPIGEDKEQYLVRVAQGDRVLREEFVETSSWTYLSSLRNGDGLSGALRFEVAQVSSIFGPGPFSSLAIS</sequence>
<protein>
    <submittedName>
        <fullName evidence="5">Glycoside hydrolase TIM-barrel-like domain-containing protein</fullName>
    </submittedName>
</protein>
<evidence type="ECO:0000313" key="6">
    <source>
        <dbReference type="Proteomes" id="UP000619079"/>
    </source>
</evidence>
<evidence type="ECO:0000259" key="3">
    <source>
        <dbReference type="Pfam" id="PF13550"/>
    </source>
</evidence>
<evidence type="ECO:0000259" key="2">
    <source>
        <dbReference type="Pfam" id="PF13547"/>
    </source>
</evidence>
<accession>A0A8J7M028</accession>
<dbReference type="InterPro" id="IPR032876">
    <property type="entry name" value="J_dom"/>
</dbReference>
<dbReference type="Pfam" id="PF13547">
    <property type="entry name" value="GTA_TIM"/>
    <property type="match status" value="1"/>
</dbReference>
<feature type="region of interest" description="Disordered" evidence="1">
    <location>
        <begin position="381"/>
        <end position="409"/>
    </location>
</feature>
<evidence type="ECO:0000259" key="4">
    <source>
        <dbReference type="Pfam" id="PF23666"/>
    </source>
</evidence>
<dbReference type="Proteomes" id="UP000619079">
    <property type="component" value="Unassembled WGS sequence"/>
</dbReference>
<proteinExistence type="predicted"/>
<dbReference type="EMBL" id="JAELVR010000016">
    <property type="protein sequence ID" value="MBJ6373616.1"/>
    <property type="molecule type" value="Genomic_DNA"/>
</dbReference>
<dbReference type="RefSeq" id="WP_199026487.1">
    <property type="nucleotide sequence ID" value="NZ_JAELVR010000016.1"/>
</dbReference>
<dbReference type="InterPro" id="IPR017853">
    <property type="entry name" value="GH"/>
</dbReference>
<feature type="domain" description="Tip attachment protein J" evidence="3">
    <location>
        <begin position="796"/>
        <end position="961"/>
    </location>
</feature>
<evidence type="ECO:0000256" key="1">
    <source>
        <dbReference type="SAM" id="MobiDB-lite"/>
    </source>
</evidence>
<dbReference type="GO" id="GO:0016787">
    <property type="term" value="F:hydrolase activity"/>
    <property type="evidence" value="ECO:0007669"/>
    <property type="project" value="UniProtKB-KW"/>
</dbReference>
<dbReference type="Pfam" id="PF23666">
    <property type="entry name" value="Rcc01698_C"/>
    <property type="match status" value="1"/>
</dbReference>
<feature type="domain" description="GTA TIM-barrel-like" evidence="2">
    <location>
        <begin position="443"/>
        <end position="738"/>
    </location>
</feature>
<dbReference type="SUPFAM" id="SSF51445">
    <property type="entry name" value="(Trans)glycosidases"/>
    <property type="match status" value="1"/>
</dbReference>
<dbReference type="InterPro" id="IPR025195">
    <property type="entry name" value="GTA_TIM_dom"/>
</dbReference>
<comment type="caution">
    <text evidence="5">The sequence shown here is derived from an EMBL/GenBank/DDBJ whole genome shotgun (WGS) entry which is preliminary data.</text>
</comment>
<name>A0A8J7M028_9RHOB</name>
<dbReference type="Gene3D" id="3.20.20.80">
    <property type="entry name" value="Glycosidases"/>
    <property type="match status" value="1"/>
</dbReference>
<keyword evidence="5" id="KW-0378">Hydrolase</keyword>
<feature type="domain" description="Rcc01698-like C-terminal" evidence="4">
    <location>
        <begin position="1052"/>
        <end position="1152"/>
    </location>
</feature>
<keyword evidence="6" id="KW-1185">Reference proteome</keyword>
<dbReference type="InterPro" id="IPR056490">
    <property type="entry name" value="Rcc01698_C"/>
</dbReference>